<dbReference type="EMBL" id="CAUYUJ010022016">
    <property type="protein sequence ID" value="CAK0908447.1"/>
    <property type="molecule type" value="Genomic_DNA"/>
</dbReference>
<evidence type="ECO:0000256" key="1">
    <source>
        <dbReference type="SAM" id="MobiDB-lite"/>
    </source>
</evidence>
<keyword evidence="3" id="KW-1185">Reference proteome</keyword>
<organism evidence="2 3">
    <name type="scientific">Prorocentrum cordatum</name>
    <dbReference type="NCBI Taxonomy" id="2364126"/>
    <lineage>
        <taxon>Eukaryota</taxon>
        <taxon>Sar</taxon>
        <taxon>Alveolata</taxon>
        <taxon>Dinophyceae</taxon>
        <taxon>Prorocentrales</taxon>
        <taxon>Prorocentraceae</taxon>
        <taxon>Prorocentrum</taxon>
    </lineage>
</organism>
<protein>
    <submittedName>
        <fullName evidence="2">Uncharacterized protein</fullName>
    </submittedName>
</protein>
<name>A0ABN9Y753_9DINO</name>
<dbReference type="Proteomes" id="UP001189429">
    <property type="component" value="Unassembled WGS sequence"/>
</dbReference>
<gene>
    <name evidence="2" type="ORF">PCOR1329_LOCUS83127</name>
</gene>
<accession>A0ABN9Y753</accession>
<proteinExistence type="predicted"/>
<sequence length="596" mass="63864">MWPSGTFAWRSSSLSPIPALEVSSQGREASRVPIAGGPQGNPSTCSDLGRAENISTSEVRPQRCLAPHMRLSRSSSPSAGRRHRVSRRLITRARAARQRLEQGAPQDGSAVGASMKGASGRGSVFVATAAGGSGAPPDTSCSWTSGMSNTICILSAAGARPLQDLSESGEIAHLCASLAGALGAVLVTYFDVRCAQSAVLHMAPRATPHQPAARDRRIVSVDLLGFRAKAQHAGGFQFQDFGEVAHVSMFAGMAVVEFYDTRSAQALLRAASGCATLVPRDVPVPSAIQTRHLLEGVPVKLPVPPSVMRQATARAGPNGIGSMPESASEQAGDVAKHCLEQAMITHEEVLKFEINPEAILRGEDKRTSVIVRHLRGVCARRDLLLFLERCGLSSRFSLFYMPCRKQSFQKFIWAGWACVNFVSPQDVLILHSAAESGHWRDACSNLPSKSPVVIYARAQGHEDLVQHFNLRVLLQQQDLQNRPILRPEVLTELPSQPAVLLGQAVATNAIPMTCLPGAAEDAEILNSKKKRRRNITFSAPRGCRVMGTGPLATSGRKGGESSADPRNPRGAPTVYVYDFSDSSIQSRRGQVAAILE</sequence>
<reference evidence="2" key="1">
    <citation type="submission" date="2023-10" db="EMBL/GenBank/DDBJ databases">
        <authorList>
            <person name="Chen Y."/>
            <person name="Shah S."/>
            <person name="Dougan E. K."/>
            <person name="Thang M."/>
            <person name="Chan C."/>
        </authorList>
    </citation>
    <scope>NUCLEOTIDE SEQUENCE [LARGE SCALE GENOMIC DNA]</scope>
</reference>
<evidence type="ECO:0000313" key="3">
    <source>
        <dbReference type="Proteomes" id="UP001189429"/>
    </source>
</evidence>
<feature type="region of interest" description="Disordered" evidence="1">
    <location>
        <begin position="21"/>
        <end position="85"/>
    </location>
</feature>
<feature type="region of interest" description="Disordered" evidence="1">
    <location>
        <begin position="546"/>
        <end position="573"/>
    </location>
</feature>
<comment type="caution">
    <text evidence="2">The sequence shown here is derived from an EMBL/GenBank/DDBJ whole genome shotgun (WGS) entry which is preliminary data.</text>
</comment>
<evidence type="ECO:0000313" key="2">
    <source>
        <dbReference type="EMBL" id="CAK0908447.1"/>
    </source>
</evidence>